<proteinExistence type="predicted"/>
<comment type="caution">
    <text evidence="1">The sequence shown here is derived from an EMBL/GenBank/DDBJ whole genome shotgun (WGS) entry which is preliminary data.</text>
</comment>
<gene>
    <name evidence="1" type="ORF">VNO77_07839</name>
</gene>
<keyword evidence="2" id="KW-1185">Reference proteome</keyword>
<protein>
    <submittedName>
        <fullName evidence="1">Uncharacterized protein</fullName>
    </submittedName>
</protein>
<organism evidence="1 2">
    <name type="scientific">Canavalia gladiata</name>
    <name type="common">Sword bean</name>
    <name type="synonym">Dolichos gladiatus</name>
    <dbReference type="NCBI Taxonomy" id="3824"/>
    <lineage>
        <taxon>Eukaryota</taxon>
        <taxon>Viridiplantae</taxon>
        <taxon>Streptophyta</taxon>
        <taxon>Embryophyta</taxon>
        <taxon>Tracheophyta</taxon>
        <taxon>Spermatophyta</taxon>
        <taxon>Magnoliopsida</taxon>
        <taxon>eudicotyledons</taxon>
        <taxon>Gunneridae</taxon>
        <taxon>Pentapetalae</taxon>
        <taxon>rosids</taxon>
        <taxon>fabids</taxon>
        <taxon>Fabales</taxon>
        <taxon>Fabaceae</taxon>
        <taxon>Papilionoideae</taxon>
        <taxon>50 kb inversion clade</taxon>
        <taxon>NPAAA clade</taxon>
        <taxon>indigoferoid/millettioid clade</taxon>
        <taxon>Phaseoleae</taxon>
        <taxon>Canavalia</taxon>
    </lineage>
</organism>
<reference evidence="1 2" key="1">
    <citation type="submission" date="2024-01" db="EMBL/GenBank/DDBJ databases">
        <title>The genomes of 5 underutilized Papilionoideae crops provide insights into root nodulation and disease resistanc.</title>
        <authorList>
            <person name="Jiang F."/>
        </authorList>
    </citation>
    <scope>NUCLEOTIDE SEQUENCE [LARGE SCALE GENOMIC DNA]</scope>
    <source>
        <strain evidence="1">LVBAO_FW01</strain>
        <tissue evidence="1">Leaves</tissue>
    </source>
</reference>
<evidence type="ECO:0000313" key="2">
    <source>
        <dbReference type="Proteomes" id="UP001367508"/>
    </source>
</evidence>
<accession>A0AAN9MDM4</accession>
<dbReference type="EMBL" id="JAYMYQ010000002">
    <property type="protein sequence ID" value="KAK7349933.1"/>
    <property type="molecule type" value="Genomic_DNA"/>
</dbReference>
<dbReference type="AlphaFoldDB" id="A0AAN9MDM4"/>
<evidence type="ECO:0000313" key="1">
    <source>
        <dbReference type="EMBL" id="KAK7349933.1"/>
    </source>
</evidence>
<name>A0AAN9MDM4_CANGL</name>
<dbReference type="Proteomes" id="UP001367508">
    <property type="component" value="Unassembled WGS sequence"/>
</dbReference>
<sequence>MSQRCSTLATRGGAKSYDLFTPTIHKQFNSRAIKQKCKSMGIDPRHWLRFKSTFPANRRNRVHELEFLSLPGILWRMLRGRKTLRLKPLQGLRSFRIPPPERASWKESYEKEHREGELLRLSFFVF</sequence>